<organism evidence="2 3">
    <name type="scientific">Reticulomyxa filosa</name>
    <dbReference type="NCBI Taxonomy" id="46433"/>
    <lineage>
        <taxon>Eukaryota</taxon>
        <taxon>Sar</taxon>
        <taxon>Rhizaria</taxon>
        <taxon>Retaria</taxon>
        <taxon>Foraminifera</taxon>
        <taxon>Monothalamids</taxon>
        <taxon>Reticulomyxidae</taxon>
        <taxon>Reticulomyxa</taxon>
    </lineage>
</organism>
<feature type="non-terminal residue" evidence="2">
    <location>
        <position position="297"/>
    </location>
</feature>
<feature type="compositionally biased region" description="Low complexity" evidence="1">
    <location>
        <begin position="24"/>
        <end position="33"/>
    </location>
</feature>
<evidence type="ECO:0000313" key="2">
    <source>
        <dbReference type="EMBL" id="ETN98624.1"/>
    </source>
</evidence>
<gene>
    <name evidence="2" type="ORF">RFI_38868</name>
</gene>
<feature type="compositionally biased region" description="Polar residues" evidence="1">
    <location>
        <begin position="12"/>
        <end position="23"/>
    </location>
</feature>
<comment type="caution">
    <text evidence="2">The sequence shown here is derived from an EMBL/GenBank/DDBJ whole genome shotgun (WGS) entry which is preliminary data.</text>
</comment>
<evidence type="ECO:0000256" key="1">
    <source>
        <dbReference type="SAM" id="MobiDB-lite"/>
    </source>
</evidence>
<keyword evidence="3" id="KW-1185">Reference proteome</keyword>
<dbReference type="Proteomes" id="UP000023152">
    <property type="component" value="Unassembled WGS sequence"/>
</dbReference>
<reference evidence="2 3" key="1">
    <citation type="journal article" date="2013" name="Curr. Biol.">
        <title>The Genome of the Foraminiferan Reticulomyxa filosa.</title>
        <authorList>
            <person name="Glockner G."/>
            <person name="Hulsmann N."/>
            <person name="Schleicher M."/>
            <person name="Noegel A.A."/>
            <person name="Eichinger L."/>
            <person name="Gallinger C."/>
            <person name="Pawlowski J."/>
            <person name="Sierra R."/>
            <person name="Euteneuer U."/>
            <person name="Pillet L."/>
            <person name="Moustafa A."/>
            <person name="Platzer M."/>
            <person name="Groth M."/>
            <person name="Szafranski K."/>
            <person name="Schliwa M."/>
        </authorList>
    </citation>
    <scope>NUCLEOTIDE SEQUENCE [LARGE SCALE GENOMIC DNA]</scope>
</reference>
<dbReference type="EMBL" id="ASPP01046220">
    <property type="protein sequence ID" value="ETN98624.1"/>
    <property type="molecule type" value="Genomic_DNA"/>
</dbReference>
<protein>
    <submittedName>
        <fullName evidence="2">Uncharacterized protein</fullName>
    </submittedName>
</protein>
<feature type="region of interest" description="Disordered" evidence="1">
    <location>
        <begin position="1"/>
        <end position="36"/>
    </location>
</feature>
<name>X6LCY5_RETFI</name>
<sequence>MTPTATPAPKMNPSSIDSKTRFATTSTTSTTSSVLGTVQIPKEKEVVVQKEKEAEKWDGPLSRYNTYPSNQTPKQCLQVIEETLTILEKEEMVDWEMDGFNVFGRMYHKFDMSEFMVNVYISSDNQYQSVVEIRRSSGDTFVHDEFFRRISKHLQERQVLEHKDDEHQLDFDLSFELDNLSFDNLGPGLSSDFLVSPTTTTTTSNSQKSITDNDNDTASATTIADLSDKTSIEQLATELIEVVTDRWSYREVFRHSSGVLCQELKDNPLLLQFIVTQDNILQRLMRPLTENLYDTLI</sequence>
<accession>X6LCY5</accession>
<proteinExistence type="predicted"/>
<evidence type="ECO:0000313" key="3">
    <source>
        <dbReference type="Proteomes" id="UP000023152"/>
    </source>
</evidence>
<feature type="region of interest" description="Disordered" evidence="1">
    <location>
        <begin position="197"/>
        <end position="216"/>
    </location>
</feature>
<dbReference type="AlphaFoldDB" id="X6LCY5"/>